<evidence type="ECO:0000259" key="5">
    <source>
        <dbReference type="PROSITE" id="PS50931"/>
    </source>
</evidence>
<evidence type="ECO:0000256" key="4">
    <source>
        <dbReference type="ARBA" id="ARBA00023163"/>
    </source>
</evidence>
<dbReference type="SUPFAM" id="SSF46785">
    <property type="entry name" value="Winged helix' DNA-binding domain"/>
    <property type="match status" value="1"/>
</dbReference>
<dbReference type="AlphaFoldDB" id="A0A6G7XET6"/>
<protein>
    <submittedName>
        <fullName evidence="6">LysR family transcriptional regulator</fullName>
    </submittedName>
</protein>
<evidence type="ECO:0000256" key="1">
    <source>
        <dbReference type="ARBA" id="ARBA00009437"/>
    </source>
</evidence>
<keyword evidence="7" id="KW-1185">Reference proteome</keyword>
<sequence length="308" mass="32539">MELRQLEILRELGALGSVTAVAESLLVTPSAVSQQLSALQREFRAPLTQRRGRTLTLTNAGLALTRAGVDVIDAMAAAKHAVEVFESDPAGSVSLCGFHSAAQALFGPLISELNSHDVAPAVRLADEDVAQDAFPPLAAHYDLVLAHRLAHSAPWPTDGLRVIPLVQEPLDVALPLGHPLASMASLTPHDIAGERWVTSREGFSPDDLVRAIAAVTDSSIDVVHRVNDYGSVASVIGAGGTIGMVPRYTVGSTYSGLVLRPLTGITATRSIDLLTRPENLHRNSVQAVVAGLRAAMSRLVEATQDQRA</sequence>
<dbReference type="InterPro" id="IPR000847">
    <property type="entry name" value="LysR_HTH_N"/>
</dbReference>
<dbReference type="Gene3D" id="1.10.10.10">
    <property type="entry name" value="Winged helix-like DNA-binding domain superfamily/Winged helix DNA-binding domain"/>
    <property type="match status" value="1"/>
</dbReference>
<evidence type="ECO:0000313" key="6">
    <source>
        <dbReference type="EMBL" id="QIK62881.1"/>
    </source>
</evidence>
<accession>A0A6G7XET6</accession>
<name>A0A6G7XET6_9MICO</name>
<dbReference type="InterPro" id="IPR036388">
    <property type="entry name" value="WH-like_DNA-bd_sf"/>
</dbReference>
<proteinExistence type="inferred from homology"/>
<dbReference type="InterPro" id="IPR036390">
    <property type="entry name" value="WH_DNA-bd_sf"/>
</dbReference>
<dbReference type="Pfam" id="PF00126">
    <property type="entry name" value="HTH_1"/>
    <property type="match status" value="1"/>
</dbReference>
<feature type="domain" description="HTH lysR-type" evidence="5">
    <location>
        <begin position="1"/>
        <end position="58"/>
    </location>
</feature>
<reference evidence="6 7" key="1">
    <citation type="submission" date="2020-03" db="EMBL/GenBank/DDBJ databases">
        <title>Leucobacter sp. nov., isolated from beetles.</title>
        <authorList>
            <person name="Hyun D.-W."/>
            <person name="Bae J.-W."/>
        </authorList>
    </citation>
    <scope>NUCLEOTIDE SEQUENCE [LARGE SCALE GENOMIC DNA]</scope>
    <source>
        <strain evidence="6 7">HDW9C</strain>
    </source>
</reference>
<gene>
    <name evidence="6" type="ORF">G7068_06475</name>
</gene>
<evidence type="ECO:0000256" key="2">
    <source>
        <dbReference type="ARBA" id="ARBA00023015"/>
    </source>
</evidence>
<dbReference type="SUPFAM" id="SSF53850">
    <property type="entry name" value="Periplasmic binding protein-like II"/>
    <property type="match status" value="1"/>
</dbReference>
<dbReference type="GO" id="GO:0003700">
    <property type="term" value="F:DNA-binding transcription factor activity"/>
    <property type="evidence" value="ECO:0007669"/>
    <property type="project" value="InterPro"/>
</dbReference>
<dbReference type="InterPro" id="IPR005119">
    <property type="entry name" value="LysR_subst-bd"/>
</dbReference>
<comment type="similarity">
    <text evidence="1">Belongs to the LysR transcriptional regulatory family.</text>
</comment>
<keyword evidence="4" id="KW-0804">Transcription</keyword>
<evidence type="ECO:0000313" key="7">
    <source>
        <dbReference type="Proteomes" id="UP000502677"/>
    </source>
</evidence>
<dbReference type="RefSeq" id="WP_166290388.1">
    <property type="nucleotide sequence ID" value="NZ_CP049863.1"/>
</dbReference>
<evidence type="ECO:0000256" key="3">
    <source>
        <dbReference type="ARBA" id="ARBA00023125"/>
    </source>
</evidence>
<dbReference type="PROSITE" id="PS50931">
    <property type="entry name" value="HTH_LYSR"/>
    <property type="match status" value="1"/>
</dbReference>
<dbReference type="GO" id="GO:0032993">
    <property type="term" value="C:protein-DNA complex"/>
    <property type="evidence" value="ECO:0007669"/>
    <property type="project" value="TreeGrafter"/>
</dbReference>
<organism evidence="6 7">
    <name type="scientific">Leucobacter viscericola</name>
    <dbReference type="NCBI Taxonomy" id="2714935"/>
    <lineage>
        <taxon>Bacteria</taxon>
        <taxon>Bacillati</taxon>
        <taxon>Actinomycetota</taxon>
        <taxon>Actinomycetes</taxon>
        <taxon>Micrococcales</taxon>
        <taxon>Microbacteriaceae</taxon>
        <taxon>Leucobacter</taxon>
    </lineage>
</organism>
<dbReference type="KEGG" id="lvi:G7068_06475"/>
<dbReference type="PANTHER" id="PTHR30346:SF29">
    <property type="entry name" value="LYSR SUBSTRATE-BINDING"/>
    <property type="match status" value="1"/>
</dbReference>
<dbReference type="PANTHER" id="PTHR30346">
    <property type="entry name" value="TRANSCRIPTIONAL DUAL REGULATOR HCAR-RELATED"/>
    <property type="match status" value="1"/>
</dbReference>
<dbReference type="GO" id="GO:0003677">
    <property type="term" value="F:DNA binding"/>
    <property type="evidence" value="ECO:0007669"/>
    <property type="project" value="UniProtKB-KW"/>
</dbReference>
<dbReference type="Pfam" id="PF03466">
    <property type="entry name" value="LysR_substrate"/>
    <property type="match status" value="1"/>
</dbReference>
<dbReference type="Proteomes" id="UP000502677">
    <property type="component" value="Chromosome"/>
</dbReference>
<dbReference type="EMBL" id="CP049863">
    <property type="protein sequence ID" value="QIK62881.1"/>
    <property type="molecule type" value="Genomic_DNA"/>
</dbReference>
<dbReference type="Gene3D" id="3.40.190.10">
    <property type="entry name" value="Periplasmic binding protein-like II"/>
    <property type="match status" value="2"/>
</dbReference>
<keyword evidence="2" id="KW-0805">Transcription regulation</keyword>
<keyword evidence="3" id="KW-0238">DNA-binding</keyword>